<comment type="subcellular location">
    <subcellularLocation>
        <location evidence="2">Membrane</location>
        <topology evidence="2">Multi-pass membrane protein</topology>
    </subcellularLocation>
</comment>
<keyword evidence="8 15" id="KW-0418">Kinase</keyword>
<dbReference type="SUPFAM" id="SSF55874">
    <property type="entry name" value="ATPase domain of HSP90 chaperone/DNA topoisomerase II/histidine kinase"/>
    <property type="match status" value="1"/>
</dbReference>
<dbReference type="InterPro" id="IPR003661">
    <property type="entry name" value="HisK_dim/P_dom"/>
</dbReference>
<protein>
    <recommendedName>
        <fullName evidence="3">histidine kinase</fullName>
        <ecNumber evidence="3">2.7.13.3</ecNumber>
    </recommendedName>
</protein>
<keyword evidence="10 13" id="KW-1133">Transmembrane helix</keyword>
<dbReference type="PRINTS" id="PR00344">
    <property type="entry name" value="BCTRLSENSOR"/>
</dbReference>
<accession>A0A8X8GGB8</accession>
<dbReference type="Pfam" id="PF00512">
    <property type="entry name" value="HisKA"/>
    <property type="match status" value="1"/>
</dbReference>
<sequence>MTQAVSLQTKLIKTSMLSSIVAGIFALILLVSLSIYHNMNVQDEIMDEVADMLLISDLSATSGFQLDELSDEFDIQYRLMNGQVMLTQSPEFDLQQGQANILSKHEDNGYAFIWAENKLLRSYRAIDQDSQLSVYVVQPLSVRFKDLLQSFISYLLILLSLWLVQWLILHFSVKKQFKSIQLLSTEIAEKNANDLSLIQQQPAFKELEPMVNQLNQMLARLDQALIAEQRFTADASHELRSPLSAIQMRLQLLQRKYAEVPEIYQQLNSIQNDVNRGTLVLKNLLLLARLDPADASELPKTWISLEQMTQHVLNSLDPFIDEKQVQIRIQSEDVQVYVNEELLFICIRNLVDNAIRYTPVQGNIYIQIGPLNNSNSFEIQNDGEGIPQDILDRLGERFYRALGTKTQGSGLGLSICKKVIDLHHGQIQFAASEYGGLSVCVYLR</sequence>
<dbReference type="InterPro" id="IPR004358">
    <property type="entry name" value="Sig_transdc_His_kin-like_C"/>
</dbReference>
<evidence type="ECO:0000256" key="7">
    <source>
        <dbReference type="ARBA" id="ARBA00022741"/>
    </source>
</evidence>
<name>A0A8X8GGB8_ACIGI</name>
<proteinExistence type="predicted"/>
<keyword evidence="7" id="KW-0547">Nucleotide-binding</keyword>
<keyword evidence="9" id="KW-0067">ATP-binding</keyword>
<dbReference type="InterPro" id="IPR003594">
    <property type="entry name" value="HATPase_dom"/>
</dbReference>
<reference evidence="15" key="1">
    <citation type="submission" date="2021-07" db="EMBL/GenBank/DDBJ databases">
        <authorList>
            <person name="Fernandez M."/>
            <person name="Pereira P."/>
            <person name="Torres Tejerizo G.A."/>
            <person name="Gonzalez P."/>
            <person name="Agostini E."/>
        </authorList>
    </citation>
    <scope>NUCLEOTIDE SEQUENCE</scope>
    <source>
        <strain evidence="15">SFC 500-1A</strain>
    </source>
</reference>
<evidence type="ECO:0000256" key="9">
    <source>
        <dbReference type="ARBA" id="ARBA00022840"/>
    </source>
</evidence>
<dbReference type="InterPro" id="IPR036890">
    <property type="entry name" value="HATPase_C_sf"/>
</dbReference>
<keyword evidence="4" id="KW-0597">Phosphoprotein</keyword>
<feature type="transmembrane region" description="Helical" evidence="13">
    <location>
        <begin position="151"/>
        <end position="173"/>
    </location>
</feature>
<evidence type="ECO:0000259" key="14">
    <source>
        <dbReference type="PROSITE" id="PS50109"/>
    </source>
</evidence>
<dbReference type="Gene3D" id="1.10.287.130">
    <property type="match status" value="1"/>
</dbReference>
<keyword evidence="5" id="KW-0808">Transferase</keyword>
<dbReference type="InterPro" id="IPR050428">
    <property type="entry name" value="TCS_sensor_his_kinase"/>
</dbReference>
<dbReference type="GO" id="GO:0000155">
    <property type="term" value="F:phosphorelay sensor kinase activity"/>
    <property type="evidence" value="ECO:0007669"/>
    <property type="project" value="InterPro"/>
</dbReference>
<evidence type="ECO:0000256" key="6">
    <source>
        <dbReference type="ARBA" id="ARBA00022692"/>
    </source>
</evidence>
<dbReference type="SUPFAM" id="SSF47384">
    <property type="entry name" value="Homodimeric domain of signal transducing histidine kinase"/>
    <property type="match status" value="1"/>
</dbReference>
<dbReference type="CDD" id="cd00075">
    <property type="entry name" value="HATPase"/>
    <property type="match status" value="1"/>
</dbReference>
<evidence type="ECO:0000256" key="10">
    <source>
        <dbReference type="ARBA" id="ARBA00022989"/>
    </source>
</evidence>
<dbReference type="PROSITE" id="PS50109">
    <property type="entry name" value="HIS_KIN"/>
    <property type="match status" value="1"/>
</dbReference>
<dbReference type="SMART" id="SM00388">
    <property type="entry name" value="HisKA"/>
    <property type="match status" value="1"/>
</dbReference>
<evidence type="ECO:0000256" key="8">
    <source>
        <dbReference type="ARBA" id="ARBA00022777"/>
    </source>
</evidence>
<dbReference type="InterPro" id="IPR036097">
    <property type="entry name" value="HisK_dim/P_sf"/>
</dbReference>
<evidence type="ECO:0000256" key="5">
    <source>
        <dbReference type="ARBA" id="ARBA00022679"/>
    </source>
</evidence>
<dbReference type="SMART" id="SM00387">
    <property type="entry name" value="HATPase_c"/>
    <property type="match status" value="1"/>
</dbReference>
<dbReference type="GO" id="GO:0005524">
    <property type="term" value="F:ATP binding"/>
    <property type="evidence" value="ECO:0007669"/>
    <property type="project" value="UniProtKB-KW"/>
</dbReference>
<comment type="catalytic activity">
    <reaction evidence="1">
        <text>ATP + protein L-histidine = ADP + protein N-phospho-L-histidine.</text>
        <dbReference type="EC" id="2.7.13.3"/>
    </reaction>
</comment>
<evidence type="ECO:0000256" key="12">
    <source>
        <dbReference type="ARBA" id="ARBA00023136"/>
    </source>
</evidence>
<evidence type="ECO:0000256" key="3">
    <source>
        <dbReference type="ARBA" id="ARBA00012438"/>
    </source>
</evidence>
<evidence type="ECO:0000256" key="13">
    <source>
        <dbReference type="SAM" id="Phobius"/>
    </source>
</evidence>
<evidence type="ECO:0000256" key="11">
    <source>
        <dbReference type="ARBA" id="ARBA00023012"/>
    </source>
</evidence>
<organism evidence="15 16">
    <name type="scientific">Acinetobacter guillouiae</name>
    <name type="common">Acinetobacter genomosp. 11</name>
    <dbReference type="NCBI Taxonomy" id="106649"/>
    <lineage>
        <taxon>Bacteria</taxon>
        <taxon>Pseudomonadati</taxon>
        <taxon>Pseudomonadota</taxon>
        <taxon>Gammaproteobacteria</taxon>
        <taxon>Moraxellales</taxon>
        <taxon>Moraxellaceae</taxon>
        <taxon>Acinetobacter</taxon>
    </lineage>
</organism>
<dbReference type="PANTHER" id="PTHR45436:SF14">
    <property type="entry name" value="SENSOR PROTEIN QSEC"/>
    <property type="match status" value="1"/>
</dbReference>
<evidence type="ECO:0000256" key="2">
    <source>
        <dbReference type="ARBA" id="ARBA00004141"/>
    </source>
</evidence>
<dbReference type="PANTHER" id="PTHR45436">
    <property type="entry name" value="SENSOR HISTIDINE KINASE YKOH"/>
    <property type="match status" value="1"/>
</dbReference>
<dbReference type="InterPro" id="IPR005467">
    <property type="entry name" value="His_kinase_dom"/>
</dbReference>
<evidence type="ECO:0000256" key="1">
    <source>
        <dbReference type="ARBA" id="ARBA00000085"/>
    </source>
</evidence>
<dbReference type="Proteomes" id="UP000887320">
    <property type="component" value="Unassembled WGS sequence"/>
</dbReference>
<evidence type="ECO:0000313" key="15">
    <source>
        <dbReference type="EMBL" id="MCF0263745.1"/>
    </source>
</evidence>
<dbReference type="RefSeq" id="WP_234622821.1">
    <property type="nucleotide sequence ID" value="NZ_JAHWXT010000001.1"/>
</dbReference>
<evidence type="ECO:0000313" key="16">
    <source>
        <dbReference type="Proteomes" id="UP000887320"/>
    </source>
</evidence>
<dbReference type="EC" id="2.7.13.3" evidence="3"/>
<dbReference type="Pfam" id="PF02518">
    <property type="entry name" value="HATPase_c"/>
    <property type="match status" value="1"/>
</dbReference>
<dbReference type="CDD" id="cd00082">
    <property type="entry name" value="HisKA"/>
    <property type="match status" value="1"/>
</dbReference>
<keyword evidence="12 13" id="KW-0472">Membrane</keyword>
<dbReference type="Gene3D" id="3.30.565.10">
    <property type="entry name" value="Histidine kinase-like ATPase, C-terminal domain"/>
    <property type="match status" value="1"/>
</dbReference>
<keyword evidence="6 13" id="KW-0812">Transmembrane</keyword>
<dbReference type="GO" id="GO:0005886">
    <property type="term" value="C:plasma membrane"/>
    <property type="evidence" value="ECO:0007669"/>
    <property type="project" value="TreeGrafter"/>
</dbReference>
<feature type="transmembrane region" description="Helical" evidence="13">
    <location>
        <begin position="16"/>
        <end position="36"/>
    </location>
</feature>
<dbReference type="EMBL" id="JAHWXT010000001">
    <property type="protein sequence ID" value="MCF0263745.1"/>
    <property type="molecule type" value="Genomic_DNA"/>
</dbReference>
<keyword evidence="11" id="KW-0902">Two-component regulatory system</keyword>
<comment type="caution">
    <text evidence="15">The sequence shown here is derived from an EMBL/GenBank/DDBJ whole genome shotgun (WGS) entry which is preliminary data.</text>
</comment>
<feature type="domain" description="Histidine kinase" evidence="14">
    <location>
        <begin position="234"/>
        <end position="444"/>
    </location>
</feature>
<evidence type="ECO:0000256" key="4">
    <source>
        <dbReference type="ARBA" id="ARBA00022553"/>
    </source>
</evidence>
<gene>
    <name evidence="15" type="ORF">KW868_04595</name>
</gene>
<dbReference type="AlphaFoldDB" id="A0A8X8GGB8"/>